<feature type="region of interest" description="Disordered" evidence="1">
    <location>
        <begin position="36"/>
        <end position="72"/>
    </location>
</feature>
<accession>A0A6J7NP49</accession>
<proteinExistence type="predicted"/>
<protein>
    <submittedName>
        <fullName evidence="2">Unannotated protein</fullName>
    </submittedName>
</protein>
<feature type="region of interest" description="Disordered" evidence="1">
    <location>
        <begin position="146"/>
        <end position="179"/>
    </location>
</feature>
<reference evidence="2" key="1">
    <citation type="submission" date="2020-05" db="EMBL/GenBank/DDBJ databases">
        <authorList>
            <person name="Chiriac C."/>
            <person name="Salcher M."/>
            <person name="Ghai R."/>
            <person name="Kavagutti S V."/>
        </authorList>
    </citation>
    <scope>NUCLEOTIDE SEQUENCE</scope>
</reference>
<name>A0A6J7NP49_9ZZZZ</name>
<feature type="compositionally biased region" description="Basic and acidic residues" evidence="1">
    <location>
        <begin position="45"/>
        <end position="65"/>
    </location>
</feature>
<evidence type="ECO:0000313" key="2">
    <source>
        <dbReference type="EMBL" id="CAB4992519.1"/>
    </source>
</evidence>
<feature type="region of interest" description="Disordered" evidence="1">
    <location>
        <begin position="90"/>
        <end position="119"/>
    </location>
</feature>
<dbReference type="EMBL" id="CAFBOR010000138">
    <property type="protein sequence ID" value="CAB4992519.1"/>
    <property type="molecule type" value="Genomic_DNA"/>
</dbReference>
<organism evidence="2">
    <name type="scientific">freshwater metagenome</name>
    <dbReference type="NCBI Taxonomy" id="449393"/>
    <lineage>
        <taxon>unclassified sequences</taxon>
        <taxon>metagenomes</taxon>
        <taxon>ecological metagenomes</taxon>
    </lineage>
</organism>
<evidence type="ECO:0000256" key="1">
    <source>
        <dbReference type="SAM" id="MobiDB-lite"/>
    </source>
</evidence>
<gene>
    <name evidence="2" type="ORF">UFOPK3974_01006</name>
</gene>
<dbReference type="AlphaFoldDB" id="A0A6J7NP49"/>
<feature type="compositionally biased region" description="Low complexity" evidence="1">
    <location>
        <begin position="97"/>
        <end position="106"/>
    </location>
</feature>
<sequence>MFPLPELQLPTQAPLSQQAVTCRPLRDVAAYKVAARQRRGLQEQARTRSSRDHPRGQHHLSEGRNRSRRSRVRFQGVGSRVLCLAQERVRVHRQSQKKQGQSSRYSTSQRVDRGGRRGASRYLPCAQRLRRLSFQSARRINGHALNRRGQLAQDAPRCTGYRSETPNPRSAGICHPEGT</sequence>